<protein>
    <submittedName>
        <fullName evidence="2">Uncharacterized protein</fullName>
    </submittedName>
</protein>
<gene>
    <name evidence="2" type="ORF">RGB73_17015</name>
</gene>
<evidence type="ECO:0000256" key="1">
    <source>
        <dbReference type="SAM" id="SignalP"/>
    </source>
</evidence>
<name>A0ABY9SX83_BREBE</name>
<dbReference type="Proteomes" id="UP001256827">
    <property type="component" value="Chromosome"/>
</dbReference>
<organism evidence="2 3">
    <name type="scientific">Brevibacillus brevis</name>
    <name type="common">Bacillus brevis</name>
    <dbReference type="NCBI Taxonomy" id="1393"/>
    <lineage>
        <taxon>Bacteria</taxon>
        <taxon>Bacillati</taxon>
        <taxon>Bacillota</taxon>
        <taxon>Bacilli</taxon>
        <taxon>Bacillales</taxon>
        <taxon>Paenibacillaceae</taxon>
        <taxon>Brevibacillus</taxon>
    </lineage>
</organism>
<feature type="signal peptide" evidence="1">
    <location>
        <begin position="1"/>
        <end position="23"/>
    </location>
</feature>
<keyword evidence="3" id="KW-1185">Reference proteome</keyword>
<feature type="chain" id="PRO_5046134322" evidence="1">
    <location>
        <begin position="24"/>
        <end position="56"/>
    </location>
</feature>
<evidence type="ECO:0000313" key="2">
    <source>
        <dbReference type="EMBL" id="WNC12436.1"/>
    </source>
</evidence>
<dbReference type="RefSeq" id="WP_310763840.1">
    <property type="nucleotide sequence ID" value="NZ_CP134050.1"/>
</dbReference>
<sequence length="56" mass="5863">MKKLIAIAFATMMVMSVSTAAFAYGDGRGNGKDLPGGNPPTPPAYCPTPKACYVPW</sequence>
<keyword evidence="1" id="KW-0732">Signal</keyword>
<reference evidence="2 3" key="1">
    <citation type="submission" date="2023-09" db="EMBL/GenBank/DDBJ databases">
        <title>Complete Genome and Methylome dissection of Bacillus brevis NEB573 original source of BbsI restriction endonuclease.</title>
        <authorList>
            <person name="Fomenkov A."/>
            <person name="Roberts R.D."/>
        </authorList>
    </citation>
    <scope>NUCLEOTIDE SEQUENCE [LARGE SCALE GENOMIC DNA]</scope>
    <source>
        <strain evidence="2 3">NEB573</strain>
    </source>
</reference>
<accession>A0ABY9SX83</accession>
<dbReference type="EMBL" id="CP134050">
    <property type="protein sequence ID" value="WNC12436.1"/>
    <property type="molecule type" value="Genomic_DNA"/>
</dbReference>
<proteinExistence type="predicted"/>
<evidence type="ECO:0000313" key="3">
    <source>
        <dbReference type="Proteomes" id="UP001256827"/>
    </source>
</evidence>